<dbReference type="Proteomes" id="UP000187134">
    <property type="component" value="Unassembled WGS sequence"/>
</dbReference>
<comment type="caution">
    <text evidence="3">The sequence shown here is derived from an EMBL/GenBank/DDBJ whole genome shotgun (WGS) entry which is preliminary data.</text>
</comment>
<dbReference type="Gene3D" id="3.90.1200.10">
    <property type="match status" value="1"/>
</dbReference>
<dbReference type="GO" id="GO:0019202">
    <property type="term" value="F:amino acid kinase activity"/>
    <property type="evidence" value="ECO:0007669"/>
    <property type="project" value="TreeGrafter"/>
</dbReference>
<organism evidence="3 4">
    <name type="scientific">Paenibacillus amylolyticus</name>
    <dbReference type="NCBI Taxonomy" id="1451"/>
    <lineage>
        <taxon>Bacteria</taxon>
        <taxon>Bacillati</taxon>
        <taxon>Bacillota</taxon>
        <taxon>Bacilli</taxon>
        <taxon>Bacillales</taxon>
        <taxon>Paenibacillaceae</taxon>
        <taxon>Paenibacillus</taxon>
    </lineage>
</organism>
<dbReference type="AlphaFoldDB" id="A0A1R1BRN3"/>
<accession>A0A1R1BRN3</accession>
<dbReference type="PANTHER" id="PTHR21064:SF6">
    <property type="entry name" value="AMINOGLYCOSIDE PHOSPHOTRANSFERASE DOMAIN-CONTAINING PROTEIN"/>
    <property type="match status" value="1"/>
</dbReference>
<dbReference type="PANTHER" id="PTHR21064">
    <property type="entry name" value="AMINOGLYCOSIDE PHOSPHOTRANSFERASE DOMAIN-CONTAINING PROTEIN-RELATED"/>
    <property type="match status" value="1"/>
</dbReference>
<evidence type="ECO:0000313" key="3">
    <source>
        <dbReference type="EMBL" id="OMF12532.1"/>
    </source>
</evidence>
<evidence type="ECO:0000256" key="1">
    <source>
        <dbReference type="ARBA" id="ARBA00038240"/>
    </source>
</evidence>
<proteinExistence type="inferred from homology"/>
<evidence type="ECO:0000259" key="2">
    <source>
        <dbReference type="Pfam" id="PF01636"/>
    </source>
</evidence>
<dbReference type="InterPro" id="IPR011009">
    <property type="entry name" value="Kinase-like_dom_sf"/>
</dbReference>
<name>A0A1R1BRN3_PAEAM</name>
<dbReference type="RefSeq" id="WP_076332657.1">
    <property type="nucleotide sequence ID" value="NZ_MRTJ01000007.1"/>
</dbReference>
<gene>
    <name evidence="3" type="ORF">BK131_18060</name>
</gene>
<reference evidence="3 4" key="1">
    <citation type="submission" date="2016-11" db="EMBL/GenBank/DDBJ databases">
        <title>Paenibacillus species isolates.</title>
        <authorList>
            <person name="Beno S.M."/>
        </authorList>
    </citation>
    <scope>NUCLEOTIDE SEQUENCE [LARGE SCALE GENOMIC DNA]</scope>
    <source>
        <strain evidence="3 4">FSL H8-0246</strain>
    </source>
</reference>
<evidence type="ECO:0000313" key="4">
    <source>
        <dbReference type="Proteomes" id="UP000187134"/>
    </source>
</evidence>
<dbReference type="InterPro" id="IPR050249">
    <property type="entry name" value="Pseudomonas-type_ThrB"/>
</dbReference>
<protein>
    <recommendedName>
        <fullName evidence="2">Aminoglycoside phosphotransferase domain-containing protein</fullName>
    </recommendedName>
</protein>
<feature type="domain" description="Aminoglycoside phosphotransferase" evidence="2">
    <location>
        <begin position="35"/>
        <end position="304"/>
    </location>
</feature>
<dbReference type="SUPFAM" id="SSF56112">
    <property type="entry name" value="Protein kinase-like (PK-like)"/>
    <property type="match status" value="1"/>
</dbReference>
<sequence length="366" mass="42200">MLIITTDQLSYDYMAAQIIQNYSMEKPVVSYIRHNENLTYHVVDEASGQKYLLRIHQAAYASMTGIQHTLPALEAEMNLLHELNATTTLRVQHPVRNVLGDWVTVWTSEAGKEICCTVLEWIEGRDIQQGERLTTEQIYDLGVQMQTLHQHGRVQDTAEATEGTVEGKKVVDGNDHQRTGREMSQLDRTKVRPAYGNIHENLVMLGQLEEGVRLGIFTTEDFDLLRETFENINEQLETYPQHTETWGVIHGDITRNNLLITDQGISMIDFCLHGYGYYLFDAGGAALMFNREERDIFLSGYTKQTAPLTGRNIRLMEGFMLIFTLGYYAFQMANVSRHEWMKDRMPKLCSKYCRPYVQNESIFYEL</sequence>
<dbReference type="InterPro" id="IPR002575">
    <property type="entry name" value="Aminoglycoside_PTrfase"/>
</dbReference>
<comment type="similarity">
    <text evidence="1">Belongs to the pseudomonas-type ThrB family.</text>
</comment>
<dbReference type="EMBL" id="MRTJ01000007">
    <property type="protein sequence ID" value="OMF12532.1"/>
    <property type="molecule type" value="Genomic_DNA"/>
</dbReference>
<dbReference type="Pfam" id="PF01636">
    <property type="entry name" value="APH"/>
    <property type="match status" value="1"/>
</dbReference>
<dbReference type="OrthoDB" id="1995036at2"/>